<feature type="region of interest" description="Disordered" evidence="1">
    <location>
        <begin position="1"/>
        <end position="28"/>
    </location>
</feature>
<feature type="transmembrane region" description="Helical" evidence="2">
    <location>
        <begin position="787"/>
        <end position="808"/>
    </location>
</feature>
<feature type="transmembrane region" description="Helical" evidence="2">
    <location>
        <begin position="858"/>
        <end position="880"/>
    </location>
</feature>
<dbReference type="Proteomes" id="UP000094828">
    <property type="component" value="Unassembled WGS sequence"/>
</dbReference>
<proteinExistence type="predicted"/>
<dbReference type="STRING" id="1841610.A6X21_02155"/>
<keyword evidence="2" id="KW-0812">Transmembrane</keyword>
<comment type="caution">
    <text evidence="3">The sequence shown here is derived from an EMBL/GenBank/DDBJ whole genome shotgun (WGS) entry which is preliminary data.</text>
</comment>
<feature type="compositionally biased region" description="Polar residues" evidence="1">
    <location>
        <begin position="1"/>
        <end position="21"/>
    </location>
</feature>
<feature type="transmembrane region" description="Helical" evidence="2">
    <location>
        <begin position="675"/>
        <end position="694"/>
    </location>
</feature>
<reference evidence="3 4" key="1">
    <citation type="submission" date="2016-05" db="EMBL/GenBank/DDBJ databases">
        <title>Genomic and physiological characterization of Planctopirus sp. isolated from fresh water lake.</title>
        <authorList>
            <person name="Subhash Y."/>
            <person name="Ramana C."/>
        </authorList>
    </citation>
    <scope>NUCLEOTIDE SEQUENCE [LARGE SCALE GENOMIC DNA]</scope>
    <source>
        <strain evidence="3 4">JC280</strain>
    </source>
</reference>
<evidence type="ECO:0000256" key="2">
    <source>
        <dbReference type="SAM" id="Phobius"/>
    </source>
</evidence>
<accession>A0A1C3ETB8</accession>
<evidence type="ECO:0000313" key="4">
    <source>
        <dbReference type="Proteomes" id="UP000094828"/>
    </source>
</evidence>
<dbReference type="EMBL" id="LYDR01000020">
    <property type="protein sequence ID" value="ODA36508.1"/>
    <property type="molecule type" value="Genomic_DNA"/>
</dbReference>
<feature type="transmembrane region" description="Helical" evidence="2">
    <location>
        <begin position="828"/>
        <end position="852"/>
    </location>
</feature>
<keyword evidence="4" id="KW-1185">Reference proteome</keyword>
<evidence type="ECO:0000313" key="3">
    <source>
        <dbReference type="EMBL" id="ODA36508.1"/>
    </source>
</evidence>
<name>A0A1C3ETB8_9PLAN</name>
<protein>
    <submittedName>
        <fullName evidence="3">Uncharacterized protein</fullName>
    </submittedName>
</protein>
<organism evidence="3 4">
    <name type="scientific">Planctopirus hydrillae</name>
    <dbReference type="NCBI Taxonomy" id="1841610"/>
    <lineage>
        <taxon>Bacteria</taxon>
        <taxon>Pseudomonadati</taxon>
        <taxon>Planctomycetota</taxon>
        <taxon>Planctomycetia</taxon>
        <taxon>Planctomycetales</taxon>
        <taxon>Planctomycetaceae</taxon>
        <taxon>Planctopirus</taxon>
    </lineage>
</organism>
<evidence type="ECO:0000256" key="1">
    <source>
        <dbReference type="SAM" id="MobiDB-lite"/>
    </source>
</evidence>
<keyword evidence="2" id="KW-1133">Transmembrane helix</keyword>
<gene>
    <name evidence="3" type="ORF">A6X21_02155</name>
</gene>
<sequence>METNLKQKVSTMGSPVENGQTGFADGGTNPLTATDWTIDVEAEIHQLDHRAFVVMPRVLRRVIRSELELSSIWLSVPHSRTYVIPRDRLVWFVARDELGIEIGESLPDTIILIAREDRFAGSPIENKPQLLRLYWRALFHARLDLAMYQKVEPGHFSLAELRSRIDQIGQTEFDEIKGVLKSEGLLLDPENHRQIYAEFAALFFELKFFEPDLLSYYFPSLGINAALESMLREGIAVEEIYRETCPQELKTTENQEDQVIPTEAVPESGHRKRPKRSAVRARWFVRAAIKPAARGNDARAAILLASALEAAPAEMTRDIQSQFETHLDRLATRLIHALELEASTHARWKEVLASLTEAAQYGFWNNASRLVYDLQKVCIDSERETYQIDTWQWLFSFGRKPLKTPLPNQKLVLITRHLRLAISRIGAAQIAPRHRDELYLLLEDAAHAAEKLARRQLKPLIEEALRSSGLVSTNFVETMAFGRVVDELLDHVVERGFFGLGHVRDALSRNALKLSDLSSVKEFFGGDALLKTDRALEKPLAGVYQRGPLYLRGFQRLSSLAFGLPAGRIFTKFVALPYGGAYVILEGLQHLIGPIVEWMTEHHLHLATLESVVVCGTFLLALIHVPAFRQKLWSLTESTWKFLRAVAYDIPHWLLKQKLVQAFLRSLPVKIIRRYLWTPALVTMAIWLAVWASGQLPQRWNWMAMGTFVLSLLLLNSRMGRDTEELVTEWASEIWHQFRVRVVVALFSFILDMFRRLMDLIERVLYTVDEWLRFRSGESAISLGFKAVLGAFWGIVASVVRFCVTLLIEPQVNPIKHFPVVTVSHKLLLPLAIPLTKWSAPLLSPIFSAFIGHRFGHWLANAMGTIIITCIPGVFGFLVWELKENWRLYKANRRKEVGPAIIGHHGETMLRLLKPGFHSGTIPKLFARRRKAARLDKPEDRLRKLARTETQLEQLIESLQHFIERDLLRFLEASELWTRPAPEIKAMSIATNRIIIQLSNPQLREPQTSDPESLDEDAELEFAEQSGLIVAGWRKSGWIQHLPEAESQVLRLALLGFYKSGTVTVIREQIEARLCDHNRRYDIGTEGIILWPDPSYREEVIYSLTDQPVIHPRPRAVAKANGLESIRRDEVLYQDQTLEWDAWVAAWECQKPAELMTDGGQPRLLPSIMVFPAEDQPAENQAAATEG</sequence>
<dbReference type="AlphaFoldDB" id="A0A1C3ETB8"/>
<keyword evidence="2" id="KW-0472">Membrane</keyword>